<organism evidence="6 7">
    <name type="scientific">Celeribacter baekdonensis</name>
    <dbReference type="NCBI Taxonomy" id="875171"/>
    <lineage>
        <taxon>Bacteria</taxon>
        <taxon>Pseudomonadati</taxon>
        <taxon>Pseudomonadota</taxon>
        <taxon>Alphaproteobacteria</taxon>
        <taxon>Rhodobacterales</taxon>
        <taxon>Roseobacteraceae</taxon>
        <taxon>Celeribacter</taxon>
    </lineage>
</organism>
<dbReference type="InterPro" id="IPR032808">
    <property type="entry name" value="DoxX"/>
</dbReference>
<evidence type="ECO:0000313" key="6">
    <source>
        <dbReference type="EMBL" id="SDF06186.1"/>
    </source>
</evidence>
<sequence length="179" mass="19399">MFDLKNTFDRINSLALSALPLLARLTFAGVLTRYFWASAATKLSGPFTPTFNAYAQVFPRKMEAAGYDISGFGLFEWAVVMAGSYAEILLPVLLIVGLFTRLAALGMVGFVLVQSLTDVIGHGVDPATVGAWFDRASDALILDQRSFWMLGFAVLIGLGGGWASLDRLIWNRVQAKTAA</sequence>
<dbReference type="RefSeq" id="WP_074641795.1">
    <property type="nucleotide sequence ID" value="NZ_FNBL01000002.1"/>
</dbReference>
<evidence type="ECO:0000256" key="3">
    <source>
        <dbReference type="ARBA" id="ARBA00022989"/>
    </source>
</evidence>
<protein>
    <submittedName>
        <fullName evidence="6">Putative oxidoreductase</fullName>
    </submittedName>
</protein>
<dbReference type="OrthoDB" id="121744at2"/>
<proteinExistence type="predicted"/>
<name>A0A1G7I138_9RHOB</name>
<evidence type="ECO:0000313" key="7">
    <source>
        <dbReference type="Proteomes" id="UP000182284"/>
    </source>
</evidence>
<comment type="subcellular location">
    <subcellularLocation>
        <location evidence="1">Membrane</location>
        <topology evidence="1">Multi-pass membrane protein</topology>
    </subcellularLocation>
</comment>
<evidence type="ECO:0000256" key="5">
    <source>
        <dbReference type="SAM" id="Phobius"/>
    </source>
</evidence>
<dbReference type="Proteomes" id="UP000182284">
    <property type="component" value="Unassembled WGS sequence"/>
</dbReference>
<reference evidence="6 7" key="1">
    <citation type="submission" date="2016-10" db="EMBL/GenBank/DDBJ databases">
        <authorList>
            <person name="de Groot N.N."/>
        </authorList>
    </citation>
    <scope>NUCLEOTIDE SEQUENCE [LARGE SCALE GENOMIC DNA]</scope>
    <source>
        <strain evidence="6 7">DSM 27375</strain>
    </source>
</reference>
<dbReference type="EMBL" id="FNBL01000002">
    <property type="protein sequence ID" value="SDF06186.1"/>
    <property type="molecule type" value="Genomic_DNA"/>
</dbReference>
<feature type="transmembrane region" description="Helical" evidence="5">
    <location>
        <begin position="147"/>
        <end position="165"/>
    </location>
</feature>
<evidence type="ECO:0000256" key="2">
    <source>
        <dbReference type="ARBA" id="ARBA00022692"/>
    </source>
</evidence>
<accession>A0A1G7I138</accession>
<evidence type="ECO:0000256" key="4">
    <source>
        <dbReference type="ARBA" id="ARBA00023136"/>
    </source>
</evidence>
<evidence type="ECO:0000256" key="1">
    <source>
        <dbReference type="ARBA" id="ARBA00004141"/>
    </source>
</evidence>
<keyword evidence="3 5" id="KW-1133">Transmembrane helix</keyword>
<keyword evidence="4 5" id="KW-0472">Membrane</keyword>
<gene>
    <name evidence="6" type="ORF">SAMN04488117_102149</name>
</gene>
<dbReference type="Pfam" id="PF07681">
    <property type="entry name" value="DoxX"/>
    <property type="match status" value="1"/>
</dbReference>
<dbReference type="GO" id="GO:0016020">
    <property type="term" value="C:membrane"/>
    <property type="evidence" value="ECO:0007669"/>
    <property type="project" value="UniProtKB-SubCell"/>
</dbReference>
<dbReference type="AlphaFoldDB" id="A0A1G7I138"/>
<keyword evidence="2 5" id="KW-0812">Transmembrane</keyword>
<feature type="transmembrane region" description="Helical" evidence="5">
    <location>
        <begin position="88"/>
        <end position="113"/>
    </location>
</feature>